<dbReference type="STRING" id="408657.SAMN04487995_0212"/>
<evidence type="ECO:0000313" key="2">
    <source>
        <dbReference type="Proteomes" id="UP000199532"/>
    </source>
</evidence>
<accession>A0A1H6Q871</accession>
<proteinExistence type="predicted"/>
<reference evidence="1 2" key="1">
    <citation type="submission" date="2016-10" db="EMBL/GenBank/DDBJ databases">
        <authorList>
            <person name="de Groot N.N."/>
        </authorList>
    </citation>
    <scope>NUCLEOTIDE SEQUENCE [LARGE SCALE GENOMIC DNA]</scope>
    <source>
        <strain evidence="1 2">DSM 19938</strain>
    </source>
</reference>
<dbReference type="RefSeq" id="WP_090330968.1">
    <property type="nucleotide sequence ID" value="NZ_FNXY01000001.1"/>
</dbReference>
<gene>
    <name evidence="1" type="ORF">SAMN04487995_0212</name>
</gene>
<evidence type="ECO:0000313" key="1">
    <source>
        <dbReference type="EMBL" id="SEI38056.1"/>
    </source>
</evidence>
<sequence length="64" mass="7499">MFEYEEHGENRCNMEEHKYDFINVFFQQASRLAKIGSWEIDAVNDKLYCTLYKMTLSAPAATSI</sequence>
<organism evidence="1 2">
    <name type="scientific">Dyadobacter koreensis</name>
    <dbReference type="NCBI Taxonomy" id="408657"/>
    <lineage>
        <taxon>Bacteria</taxon>
        <taxon>Pseudomonadati</taxon>
        <taxon>Bacteroidota</taxon>
        <taxon>Cytophagia</taxon>
        <taxon>Cytophagales</taxon>
        <taxon>Spirosomataceae</taxon>
        <taxon>Dyadobacter</taxon>
    </lineage>
</organism>
<dbReference type="Proteomes" id="UP000199532">
    <property type="component" value="Unassembled WGS sequence"/>
</dbReference>
<name>A0A1H6Q871_9BACT</name>
<protein>
    <submittedName>
        <fullName evidence="1">Uncharacterized protein</fullName>
    </submittedName>
</protein>
<dbReference type="OrthoDB" id="9124519at2"/>
<dbReference type="EMBL" id="FNXY01000001">
    <property type="protein sequence ID" value="SEI38056.1"/>
    <property type="molecule type" value="Genomic_DNA"/>
</dbReference>
<keyword evidence="2" id="KW-1185">Reference proteome</keyword>
<dbReference type="AlphaFoldDB" id="A0A1H6Q871"/>